<name>A0ABX1X855_9BACL</name>
<dbReference type="InterPro" id="IPR059177">
    <property type="entry name" value="GH29D-like_dom"/>
</dbReference>
<organism evidence="2 3">
    <name type="scientific">Paenibacillus plantarum</name>
    <dbReference type="NCBI Taxonomy" id="2654975"/>
    <lineage>
        <taxon>Bacteria</taxon>
        <taxon>Bacillati</taxon>
        <taxon>Bacillota</taxon>
        <taxon>Bacilli</taxon>
        <taxon>Bacillales</taxon>
        <taxon>Paenibacillaceae</taxon>
        <taxon>Paenibacillus</taxon>
    </lineage>
</organism>
<evidence type="ECO:0000313" key="3">
    <source>
        <dbReference type="Proteomes" id="UP000653578"/>
    </source>
</evidence>
<reference evidence="2 3" key="1">
    <citation type="submission" date="2019-10" db="EMBL/GenBank/DDBJ databases">
        <title>Description of Paenibacillus humi sp. nov.</title>
        <authorList>
            <person name="Carlier A."/>
            <person name="Qi S."/>
        </authorList>
    </citation>
    <scope>NUCLEOTIDE SEQUENCE [LARGE SCALE GENOMIC DNA]</scope>
    <source>
        <strain evidence="2 3">LMG 31461</strain>
    </source>
</reference>
<dbReference type="Gene3D" id="2.60.120.560">
    <property type="entry name" value="Exo-inulinase, domain 1"/>
    <property type="match status" value="1"/>
</dbReference>
<feature type="domain" description="GH29D-like beta-sandwich" evidence="1">
    <location>
        <begin position="396"/>
        <end position="443"/>
    </location>
</feature>
<dbReference type="Proteomes" id="UP000653578">
    <property type="component" value="Unassembled WGS sequence"/>
</dbReference>
<accession>A0ABX1X855</accession>
<keyword evidence="3" id="KW-1185">Reference proteome</keyword>
<gene>
    <name evidence="2" type="ORF">GC096_11305</name>
</gene>
<proteinExistence type="predicted"/>
<dbReference type="EMBL" id="WHNY01000036">
    <property type="protein sequence ID" value="NOU64617.1"/>
    <property type="molecule type" value="Genomic_DNA"/>
</dbReference>
<evidence type="ECO:0000259" key="1">
    <source>
        <dbReference type="Pfam" id="PF13290"/>
    </source>
</evidence>
<comment type="caution">
    <text evidence="2">The sequence shown here is derived from an EMBL/GenBank/DDBJ whole genome shotgun (WGS) entry which is preliminary data.</text>
</comment>
<dbReference type="RefSeq" id="WP_171630341.1">
    <property type="nucleotide sequence ID" value="NZ_WHNY01000036.1"/>
</dbReference>
<sequence length="1679" mass="181498">MKNKRISKPNARMFTFSRSAKRGIALTAICSMFWSSLVAIGVPTPAAWADTPPRAPIIRDGTTYALDFNSGTMSNGTYNDGVRNAFKFAGDTANVALSGGELAVGPVTASTVGVFDYGFTSAPEHKYSDFEASFDMTVTQRELNRQLGVQFQKNGWSDGWDAQLKAHITFDAKMNLFEGSTSIANTDGNKYRGLKEYGMPALNRDTLPWGTFRMKLSAEGNRIRAYVNNATLPIIDVTRSSVLGEGFVGVFANAATGFRMDNFVFNRLLPVSDRDQVRLAGDTNGFYIFIPELNESVSKFNIRYRNVTDGTAAQLSVYNAERGSYARIGGLTAGKDYSVELLPVYTSDRTLVDTELTMYQGATVHVGNPLQTQLSLSAGETFYGASKSIDYSVIGADAIRYTLDGSEPDVTHGTEVTGDTIFNGSLTLDHTATLKAVAIQDGQIKASKQETYVAGANPVTMSASQVFYDSLPVSLASSYADAIIYTVNGTTPQYNAATNTAANGMMVSGAAATITVTDSVYMQALAVRGGVAGTVIRSATYTKVALNSGLVTSWDFTSNTVLHAEEQDELYGKNSAPWSNLLGWDVNSDKGVYANHIVTDNVYRDVNGVHLFTTSEPIQSTTSNPNFYLDTHDAGLQPIPSAYRYVSVWMKTNHTANAAIYFATDAGADTNKLSESRKVAFRNTAAETPEFQRYIIDMGNNPGWTGNITKLRIDPMATYPSMKNGIEIVVKEISLLRKQDLPAEIRLTKFQSSPHEIVSPGDHFQVEAMLENIGADASGISIHLDAPDFVEVTRVSPAPGTTLASGQTLQLVYDVTVTGTGAGGIGLTVTGSGLPTTRDTARLFSVANSLPESGQPDDLILGDADKRLVFPSPASTGLDGYGFGWLEAKRAGAWVRMAVLPSLGSVQQIVYGDQLAVRELYAPAPDPESPGNFVVSFTDPEGAAWSGNVTITSDVYGDFQFSHTLQANSLRQIAAIVGPTLLLGEAGIASVDPQQKVITSTSSTTGDYVNEALFPGLEWLDDHNLNNRSSDTQAVLNSSDAFRYVPHPRKITVPLMALRKGGISFGLMWDARQSWDGVHDQPAAFFALPNRLERGEDTVSAKLSLFIPSVLNGVNENATIATGIPAYYEQVTANANNENPVRQPYSLPATQPISLQSRLFVSHDTEISSTVGRWIRTYGLPEPLAYASGTMQKESKALLGSFENLWLPEQNQWMNRIGPAATPIITSAFVMPYAVLGPYGDATRRALAEQRVQTAKNQIGTNYSTYGYILPYYLDGIAAKTMEALQTINVDSLVASATLVNPSSVTAGVYWDYQTYIQKKGFPVSAYMGAPNEVTPGSNAEFAFKMLRQARMTGNVNASVYGKAAIDYINASFTLPRGSQSWELRNMIPELETAAFAVRANVEAYQITGLAAYLEYARQWADRGLPFVYVWDDGSYGISKNNGEGGEFGSHTFMRYGALAAFGQSIYRSDGKPLPGTWFGRPVQWSGHDYGIALLELEAAMKQQGSWNSYMQNGGVDYHKISLGLSVSGSRQTTAADAEYPRHLYDATSLLKWETSDYLYPNYQGAELLGKLLGSKTSPQTVKTTIGAKEIRVSAAAEVKSVTPQTNELQLKLGFEEPGDYTILVQGASVIGGATVVEGTAQMVSFAARSGSGLGEIHLRVVAEGSSETVVRLTSVTWK</sequence>
<dbReference type="Pfam" id="PF13290">
    <property type="entry name" value="CHB_HEX_C_1"/>
    <property type="match status" value="1"/>
</dbReference>
<evidence type="ECO:0000313" key="2">
    <source>
        <dbReference type="EMBL" id="NOU64617.1"/>
    </source>
</evidence>
<protein>
    <recommendedName>
        <fullName evidence="1">GH29D-like beta-sandwich domain-containing protein</fullName>
    </recommendedName>
</protein>